<keyword evidence="8 10" id="KW-0786">Thiamine pyrophosphate</keyword>
<dbReference type="CDD" id="cd07033">
    <property type="entry name" value="TPP_PYR_DXS_TK_like"/>
    <property type="match status" value="1"/>
</dbReference>
<dbReference type="PANTHER" id="PTHR43322:SF5">
    <property type="entry name" value="1-DEOXY-D-XYLULOSE-5-PHOSPHATE SYNTHASE, CHLOROPLASTIC"/>
    <property type="match status" value="1"/>
</dbReference>
<dbReference type="InterPro" id="IPR005475">
    <property type="entry name" value="Transketolase-like_Pyr-bd"/>
</dbReference>
<feature type="region of interest" description="Disordered" evidence="11">
    <location>
        <begin position="92"/>
        <end position="113"/>
    </location>
</feature>
<feature type="domain" description="Transketolase-like pyrimidine-binding" evidence="12">
    <location>
        <begin position="318"/>
        <end position="483"/>
    </location>
</feature>
<dbReference type="SUPFAM" id="SSF52518">
    <property type="entry name" value="Thiamin diphosphate-binding fold (THDP-binding)"/>
    <property type="match status" value="2"/>
</dbReference>
<comment type="similarity">
    <text evidence="2 10">Belongs to the transketolase family. DXPS subfamily.</text>
</comment>
<dbReference type="PROSITE" id="PS00802">
    <property type="entry name" value="TRANSKETOLASE_2"/>
    <property type="match status" value="1"/>
</dbReference>
<dbReference type="InterPro" id="IPR020826">
    <property type="entry name" value="Transketolase_BS"/>
</dbReference>
<dbReference type="SMART" id="SM00861">
    <property type="entry name" value="Transket_pyr"/>
    <property type="match status" value="1"/>
</dbReference>
<dbReference type="Pfam" id="PF02780">
    <property type="entry name" value="Transketolase_C"/>
    <property type="match status" value="1"/>
</dbReference>
<dbReference type="NCBIfam" id="TIGR00204">
    <property type="entry name" value="dxs"/>
    <property type="match status" value="1"/>
</dbReference>
<evidence type="ECO:0000256" key="4">
    <source>
        <dbReference type="ARBA" id="ARBA00022679"/>
    </source>
</evidence>
<evidence type="ECO:0000256" key="11">
    <source>
        <dbReference type="SAM" id="MobiDB-lite"/>
    </source>
</evidence>
<sequence length="652" mass="70325">MELLPTITSPRDIDALDLTQLQQLSAEIRAFLVENVSRTGGHLGPNLGMVELTIALHRVFDSPADPIIFDTGHQSYVHKLLTGRQDFSRLRSRGGLAGYPQRSESPHDVVESSHASSSLSWADGVSRAFSRTGRHDRHVVAVVGDGALTGGMTWEALNNITDDNDRNLVIVVNDNGRSYAPTIGGMARYLNRVRTNDAYRTLHRGSDSLFRSLGPAARALYRGVRGGTRGFLSRFTNNAALYSNLDIKYLGPVDGHDLEVLLETLELAKSYGAPVIVHAITEKGRGYAPALSDEADQFHAVGKIDPITGEPLSASSGNDWTDVFARELVEIGGEREDVIAMTAAMLRPTGLQLFAERFPDRVYDVGIAEQHAVASAAGLAFGGLHPVVAIYATFMNRAFDQVLMDVALHGAGVTFALDRAGVTGPDGPSHHGIWDLAMLQLVPRIRIAAPRDAARLQEELREAVAVDDAPTVVRYPKGAAAPDLPALERLADGVDVLARSDAEDVLLIGIGPMAHVAMDVATRLRAQGIGATVVDPRWVIPVQPSIVELAGRHRLVITIEDGIRVGGIGTRVRQVLREAGIDTAVDELGVPDEFIPHASREQVLEDAGLTAAKIAQDVVSQVLGTRIPVARPTEQEPVWLLDVATRRDAQER</sequence>
<dbReference type="Pfam" id="PF13292">
    <property type="entry name" value="DXP_synthase_N"/>
    <property type="match status" value="1"/>
</dbReference>
<comment type="subunit">
    <text evidence="3 10">Homodimer.</text>
</comment>
<evidence type="ECO:0000256" key="5">
    <source>
        <dbReference type="ARBA" id="ARBA00022723"/>
    </source>
</evidence>
<dbReference type="PROSITE" id="PS00801">
    <property type="entry name" value="TRANSKETOLASE_1"/>
    <property type="match status" value="1"/>
</dbReference>
<dbReference type="InterPro" id="IPR033248">
    <property type="entry name" value="Transketolase_C"/>
</dbReference>
<keyword evidence="4 10" id="KW-0808">Transferase</keyword>
<comment type="function">
    <text evidence="10">Catalyzes the acyloin condensation reaction between C atoms 2 and 3 of pyruvate and glyceraldehyde 3-phosphate to yield 1-deoxy-D-xylulose-5-phosphate (DXP).</text>
</comment>
<evidence type="ECO:0000313" key="14">
    <source>
        <dbReference type="Proteomes" id="UP000295748"/>
    </source>
</evidence>
<evidence type="ECO:0000256" key="10">
    <source>
        <dbReference type="HAMAP-Rule" id="MF_00315"/>
    </source>
</evidence>
<accession>A0ABX5SVE8</accession>
<keyword evidence="9 10" id="KW-0414">Isoprene biosynthesis</keyword>
<reference evidence="13 14" key="1">
    <citation type="submission" date="2019-03" db="EMBL/GenBank/DDBJ databases">
        <authorList>
            <person name="Dong K."/>
        </authorList>
    </citation>
    <scope>NUCLEOTIDE SEQUENCE [LARGE SCALE GENOMIC DNA]</scope>
    <source>
        <strain evidence="14">dk512</strain>
    </source>
</reference>
<dbReference type="InterPro" id="IPR005477">
    <property type="entry name" value="Dxylulose-5-P_synthase"/>
</dbReference>
<keyword evidence="5 10" id="KW-0479">Metal-binding</keyword>
<evidence type="ECO:0000256" key="9">
    <source>
        <dbReference type="ARBA" id="ARBA00023229"/>
    </source>
</evidence>
<feature type="binding site" evidence="10">
    <location>
        <position position="73"/>
    </location>
    <ligand>
        <name>thiamine diphosphate</name>
        <dbReference type="ChEBI" id="CHEBI:58937"/>
    </ligand>
</feature>
<dbReference type="InterPro" id="IPR049557">
    <property type="entry name" value="Transketolase_CS"/>
</dbReference>
<dbReference type="HAMAP" id="MF_00315">
    <property type="entry name" value="DXP_synth"/>
    <property type="match status" value="1"/>
</dbReference>
<evidence type="ECO:0000313" key="13">
    <source>
        <dbReference type="EMBL" id="QBR88809.1"/>
    </source>
</evidence>
<dbReference type="PANTHER" id="PTHR43322">
    <property type="entry name" value="1-D-DEOXYXYLULOSE 5-PHOSPHATE SYNTHASE-RELATED"/>
    <property type="match status" value="1"/>
</dbReference>
<dbReference type="InterPro" id="IPR029061">
    <property type="entry name" value="THDP-binding"/>
</dbReference>
<comment type="cofactor">
    <cofactor evidence="10">
        <name>thiamine diphosphate</name>
        <dbReference type="ChEBI" id="CHEBI:58937"/>
    </cofactor>
    <text evidence="10">Binds 1 thiamine pyrophosphate per subunit.</text>
</comment>
<dbReference type="EMBL" id="CP038266">
    <property type="protein sequence ID" value="QBR88809.1"/>
    <property type="molecule type" value="Genomic_DNA"/>
</dbReference>
<gene>
    <name evidence="10 13" type="primary">dxs</name>
    <name evidence="13" type="ORF">E4K62_08965</name>
</gene>
<feature type="binding site" evidence="10">
    <location>
        <position position="175"/>
    </location>
    <ligand>
        <name>thiamine diphosphate</name>
        <dbReference type="ChEBI" id="CHEBI:58937"/>
    </ligand>
</feature>
<dbReference type="NCBIfam" id="NF003933">
    <property type="entry name" value="PRK05444.2-2"/>
    <property type="match status" value="1"/>
</dbReference>
<dbReference type="SUPFAM" id="SSF52922">
    <property type="entry name" value="TK C-terminal domain-like"/>
    <property type="match status" value="1"/>
</dbReference>
<feature type="binding site" evidence="10">
    <location>
        <position position="287"/>
    </location>
    <ligand>
        <name>thiamine diphosphate</name>
        <dbReference type="ChEBI" id="CHEBI:58937"/>
    </ligand>
</feature>
<feature type="binding site" evidence="10">
    <location>
        <begin position="146"/>
        <end position="147"/>
    </location>
    <ligand>
        <name>thiamine diphosphate</name>
        <dbReference type="ChEBI" id="CHEBI:58937"/>
    </ligand>
</feature>
<keyword evidence="6 10" id="KW-0460">Magnesium</keyword>
<feature type="binding site" evidence="10">
    <location>
        <position position="145"/>
    </location>
    <ligand>
        <name>Mg(2+)</name>
        <dbReference type="ChEBI" id="CHEBI:18420"/>
    </ligand>
</feature>
<evidence type="ECO:0000256" key="3">
    <source>
        <dbReference type="ARBA" id="ARBA00011738"/>
    </source>
</evidence>
<dbReference type="EC" id="2.2.1.7" evidence="10"/>
<evidence type="ECO:0000259" key="12">
    <source>
        <dbReference type="SMART" id="SM00861"/>
    </source>
</evidence>
<comment type="catalytic activity">
    <reaction evidence="10">
        <text>D-glyceraldehyde 3-phosphate + pyruvate + H(+) = 1-deoxy-D-xylulose 5-phosphate + CO2</text>
        <dbReference type="Rhea" id="RHEA:12605"/>
        <dbReference type="ChEBI" id="CHEBI:15361"/>
        <dbReference type="ChEBI" id="CHEBI:15378"/>
        <dbReference type="ChEBI" id="CHEBI:16526"/>
        <dbReference type="ChEBI" id="CHEBI:57792"/>
        <dbReference type="ChEBI" id="CHEBI:59776"/>
        <dbReference type="EC" id="2.2.1.7"/>
    </reaction>
</comment>
<dbReference type="Gene3D" id="3.40.50.970">
    <property type="match status" value="2"/>
</dbReference>
<organism evidence="13 14">
    <name type="scientific">Microbacterium wangchenii</name>
    <dbReference type="NCBI Taxonomy" id="2541726"/>
    <lineage>
        <taxon>Bacteria</taxon>
        <taxon>Bacillati</taxon>
        <taxon>Actinomycetota</taxon>
        <taxon>Actinomycetes</taxon>
        <taxon>Micrococcales</taxon>
        <taxon>Microbacteriaceae</taxon>
        <taxon>Microbacterium</taxon>
    </lineage>
</organism>
<proteinExistence type="inferred from homology"/>
<evidence type="ECO:0000256" key="1">
    <source>
        <dbReference type="ARBA" id="ARBA00004980"/>
    </source>
</evidence>
<feature type="binding site" evidence="10">
    <location>
        <position position="175"/>
    </location>
    <ligand>
        <name>Mg(2+)</name>
        <dbReference type="ChEBI" id="CHEBI:18420"/>
    </ligand>
</feature>
<evidence type="ECO:0000256" key="8">
    <source>
        <dbReference type="ARBA" id="ARBA00023052"/>
    </source>
</evidence>
<dbReference type="Pfam" id="PF02779">
    <property type="entry name" value="Transket_pyr"/>
    <property type="match status" value="1"/>
</dbReference>
<keyword evidence="14" id="KW-1185">Reference proteome</keyword>
<feature type="binding site" evidence="10">
    <location>
        <begin position="113"/>
        <end position="115"/>
    </location>
    <ligand>
        <name>thiamine diphosphate</name>
        <dbReference type="ChEBI" id="CHEBI:58937"/>
    </ligand>
</feature>
<protein>
    <recommendedName>
        <fullName evidence="10">1-deoxy-D-xylulose-5-phosphate synthase</fullName>
        <ecNumber evidence="10">2.2.1.7</ecNumber>
    </recommendedName>
    <alternativeName>
        <fullName evidence="10">1-deoxyxylulose-5-phosphate synthase</fullName>
        <shortName evidence="10">DXP synthase</shortName>
        <shortName evidence="10">DXPS</shortName>
    </alternativeName>
</protein>
<dbReference type="GO" id="GO:0008661">
    <property type="term" value="F:1-deoxy-D-xylulose-5-phosphate synthase activity"/>
    <property type="evidence" value="ECO:0007669"/>
    <property type="project" value="UniProtKB-EC"/>
</dbReference>
<dbReference type="RefSeq" id="WP_135066432.1">
    <property type="nucleotide sequence ID" value="NZ_CP038266.1"/>
</dbReference>
<evidence type="ECO:0000256" key="7">
    <source>
        <dbReference type="ARBA" id="ARBA00022977"/>
    </source>
</evidence>
<evidence type="ECO:0000256" key="2">
    <source>
        <dbReference type="ARBA" id="ARBA00011081"/>
    </source>
</evidence>
<feature type="binding site" evidence="10">
    <location>
        <position position="369"/>
    </location>
    <ligand>
        <name>thiamine diphosphate</name>
        <dbReference type="ChEBI" id="CHEBI:58937"/>
    </ligand>
</feature>
<comment type="cofactor">
    <cofactor evidence="10">
        <name>Mg(2+)</name>
        <dbReference type="ChEBI" id="CHEBI:18420"/>
    </cofactor>
    <text evidence="10">Binds 1 Mg(2+) ion per subunit.</text>
</comment>
<name>A0ABX5SVE8_9MICO</name>
<comment type="pathway">
    <text evidence="1 10">Metabolic intermediate biosynthesis; 1-deoxy-D-xylulose 5-phosphate biosynthesis; 1-deoxy-D-xylulose 5-phosphate from D-glyceraldehyde 3-phosphate and pyruvate: step 1/1.</text>
</comment>
<dbReference type="Gene3D" id="3.40.50.920">
    <property type="match status" value="1"/>
</dbReference>
<keyword evidence="7 10" id="KW-0784">Thiamine biosynthesis</keyword>
<dbReference type="InterPro" id="IPR009014">
    <property type="entry name" value="Transketo_C/PFOR_II"/>
</dbReference>
<evidence type="ECO:0000256" key="6">
    <source>
        <dbReference type="ARBA" id="ARBA00022842"/>
    </source>
</evidence>
<dbReference type="Proteomes" id="UP000295748">
    <property type="component" value="Chromosome"/>
</dbReference>